<dbReference type="GO" id="GO:0016070">
    <property type="term" value="P:RNA metabolic process"/>
    <property type="evidence" value="ECO:0007669"/>
    <property type="project" value="UniProtKB-ARBA"/>
</dbReference>
<comment type="similarity">
    <text evidence="2">Belongs to the WD repeat SWD2 family.</text>
</comment>
<dbReference type="PANTHER" id="PTHR19861:SF0">
    <property type="entry name" value="WD REPEAT-CONTAINING PROTEIN 82"/>
    <property type="match status" value="1"/>
</dbReference>
<reference evidence="8" key="1">
    <citation type="submission" date="2022-11" db="UniProtKB">
        <authorList>
            <consortium name="WormBaseParasite"/>
        </authorList>
    </citation>
    <scope>IDENTIFICATION</scope>
</reference>
<evidence type="ECO:0000313" key="8">
    <source>
        <dbReference type="WBParaSite" id="nRc.2.0.1.t29569-RA"/>
    </source>
</evidence>
<proteinExistence type="inferred from homology"/>
<dbReference type="AlphaFoldDB" id="A0A915JU34"/>
<keyword evidence="4" id="KW-0677">Repeat</keyword>
<dbReference type="GO" id="GO:0003682">
    <property type="term" value="F:chromatin binding"/>
    <property type="evidence" value="ECO:0007669"/>
    <property type="project" value="TreeGrafter"/>
</dbReference>
<dbReference type="OMA" id="RMIAICS"/>
<evidence type="ECO:0000256" key="4">
    <source>
        <dbReference type="ARBA" id="ARBA00022737"/>
    </source>
</evidence>
<dbReference type="SUPFAM" id="SSF50978">
    <property type="entry name" value="WD40 repeat-like"/>
    <property type="match status" value="1"/>
</dbReference>
<evidence type="ECO:0000256" key="1">
    <source>
        <dbReference type="ARBA" id="ARBA00004123"/>
    </source>
</evidence>
<keyword evidence="5" id="KW-0539">Nucleus</keyword>
<accession>A0A915JU34</accession>
<evidence type="ECO:0000256" key="5">
    <source>
        <dbReference type="ARBA" id="ARBA00023242"/>
    </source>
</evidence>
<feature type="repeat" description="WD" evidence="6">
    <location>
        <begin position="111"/>
        <end position="140"/>
    </location>
</feature>
<protein>
    <submittedName>
        <fullName evidence="8">WD repeat-containing protein 82</fullName>
    </submittedName>
</protein>
<dbReference type="Gene3D" id="2.130.10.10">
    <property type="entry name" value="YVTN repeat-like/Quinoprotein amine dehydrogenase"/>
    <property type="match status" value="1"/>
</dbReference>
<dbReference type="Proteomes" id="UP000887565">
    <property type="component" value="Unplaced"/>
</dbReference>
<evidence type="ECO:0000256" key="3">
    <source>
        <dbReference type="ARBA" id="ARBA00022574"/>
    </source>
</evidence>
<comment type="subcellular location">
    <subcellularLocation>
        <location evidence="1">Nucleus</location>
    </subcellularLocation>
</comment>
<evidence type="ECO:0000256" key="6">
    <source>
        <dbReference type="PROSITE-ProRule" id="PRU00221"/>
    </source>
</evidence>
<keyword evidence="7" id="KW-1185">Reference proteome</keyword>
<evidence type="ECO:0000313" key="7">
    <source>
        <dbReference type="Proteomes" id="UP000887565"/>
    </source>
</evidence>
<name>A0A915JU34_ROMCU</name>
<dbReference type="WBParaSite" id="nRc.2.0.1.t29569-RA">
    <property type="protein sequence ID" value="nRc.2.0.1.t29569-RA"/>
    <property type="gene ID" value="nRc.2.0.1.g29569"/>
</dbReference>
<dbReference type="InterPro" id="IPR036322">
    <property type="entry name" value="WD40_repeat_dom_sf"/>
</dbReference>
<dbReference type="GO" id="GO:0048188">
    <property type="term" value="C:Set1C/COMPASS complex"/>
    <property type="evidence" value="ECO:0007669"/>
    <property type="project" value="TreeGrafter"/>
</dbReference>
<dbReference type="InterPro" id="IPR015943">
    <property type="entry name" value="WD40/YVTN_repeat-like_dom_sf"/>
</dbReference>
<dbReference type="PANTHER" id="PTHR19861">
    <property type="entry name" value="WD40 REPEAT PROTEIN SWD2"/>
    <property type="match status" value="1"/>
</dbReference>
<sequence length="180" mass="20393">ATIFQGYLSIEGSPLVAVDPDGLIFVLGLFSELLKLYDFRTFDKRPFVTFKVPRQERDLEWTGIKFSPNGRQIMITTNKSCIYLIDSFTGKVLHTLTGHLSDKMRYIEACYSPDSAYVFSGSNDGKIFVWSAENGRLISALPSIHKCASKHLIFNPKQMVLASSCSDELYLWLPHDLEDE</sequence>
<dbReference type="SMART" id="SM00320">
    <property type="entry name" value="WD40"/>
    <property type="match status" value="3"/>
</dbReference>
<organism evidence="7 8">
    <name type="scientific">Romanomermis culicivorax</name>
    <name type="common">Nematode worm</name>
    <dbReference type="NCBI Taxonomy" id="13658"/>
    <lineage>
        <taxon>Eukaryota</taxon>
        <taxon>Metazoa</taxon>
        <taxon>Ecdysozoa</taxon>
        <taxon>Nematoda</taxon>
        <taxon>Enoplea</taxon>
        <taxon>Dorylaimia</taxon>
        <taxon>Mermithida</taxon>
        <taxon>Mermithoidea</taxon>
        <taxon>Mermithidae</taxon>
        <taxon>Romanomermis</taxon>
    </lineage>
</organism>
<dbReference type="PROSITE" id="PS50082">
    <property type="entry name" value="WD_REPEATS_2"/>
    <property type="match status" value="1"/>
</dbReference>
<dbReference type="Pfam" id="PF00400">
    <property type="entry name" value="WD40"/>
    <property type="match status" value="1"/>
</dbReference>
<keyword evidence="3 6" id="KW-0853">WD repeat</keyword>
<dbReference type="InterPro" id="IPR001680">
    <property type="entry name" value="WD40_rpt"/>
</dbReference>
<evidence type="ECO:0000256" key="2">
    <source>
        <dbReference type="ARBA" id="ARBA00005616"/>
    </source>
</evidence>
<dbReference type="InterPro" id="IPR037867">
    <property type="entry name" value="Swd2/WDR82"/>
</dbReference>